<evidence type="ECO:0000313" key="2">
    <source>
        <dbReference type="Proteomes" id="UP000532440"/>
    </source>
</evidence>
<sequence length="127" mass="14250">MSADDRKDIERTVQAYFDGLYEGDADRLAEVFHETASLTWAQDGRLESMPLAKWLESVRARPSAKSRGLERDDAILVLDQSGPASAFVKVKCQIPPLHFTDYLNLLKVGGRWVVAQKVFATEVRKSP</sequence>
<dbReference type="SUPFAM" id="SSF54427">
    <property type="entry name" value="NTF2-like"/>
    <property type="match status" value="1"/>
</dbReference>
<name>A0A7W8HFP7_9BURK</name>
<dbReference type="Gene3D" id="3.10.450.50">
    <property type="match status" value="1"/>
</dbReference>
<proteinExistence type="predicted"/>
<protein>
    <recommendedName>
        <fullName evidence="3">Nuclear transport factor 2 family protein</fullName>
    </recommendedName>
</protein>
<organism evidence="1 2">
    <name type="scientific">Quisquiliibacterium transsilvanicum</name>
    <dbReference type="NCBI Taxonomy" id="1549638"/>
    <lineage>
        <taxon>Bacteria</taxon>
        <taxon>Pseudomonadati</taxon>
        <taxon>Pseudomonadota</taxon>
        <taxon>Betaproteobacteria</taxon>
        <taxon>Burkholderiales</taxon>
        <taxon>Burkholderiaceae</taxon>
        <taxon>Quisquiliibacterium</taxon>
    </lineage>
</organism>
<dbReference type="AlphaFoldDB" id="A0A7W8HFP7"/>
<evidence type="ECO:0000313" key="1">
    <source>
        <dbReference type="EMBL" id="MBB5271171.1"/>
    </source>
</evidence>
<accession>A0A7W8HFP7</accession>
<dbReference type="InterPro" id="IPR039437">
    <property type="entry name" value="FrzH/put_lumazine-bd"/>
</dbReference>
<dbReference type="Proteomes" id="UP000532440">
    <property type="component" value="Unassembled WGS sequence"/>
</dbReference>
<dbReference type="InterPro" id="IPR032710">
    <property type="entry name" value="NTF2-like_dom_sf"/>
</dbReference>
<keyword evidence="2" id="KW-1185">Reference proteome</keyword>
<dbReference type="Pfam" id="PF12893">
    <property type="entry name" value="Lumazine_bd_2"/>
    <property type="match status" value="1"/>
</dbReference>
<dbReference type="EMBL" id="JACHGB010000002">
    <property type="protein sequence ID" value="MBB5271171.1"/>
    <property type="molecule type" value="Genomic_DNA"/>
</dbReference>
<dbReference type="CDD" id="cd00531">
    <property type="entry name" value="NTF2_like"/>
    <property type="match status" value="1"/>
</dbReference>
<dbReference type="RefSeq" id="WP_183965197.1">
    <property type="nucleotide sequence ID" value="NZ_BAABEW010000017.1"/>
</dbReference>
<gene>
    <name evidence="1" type="ORF">HNQ70_001175</name>
</gene>
<reference evidence="1 2" key="1">
    <citation type="submission" date="2020-08" db="EMBL/GenBank/DDBJ databases">
        <title>Genomic Encyclopedia of Type Strains, Phase IV (KMG-IV): sequencing the most valuable type-strain genomes for metagenomic binning, comparative biology and taxonomic classification.</title>
        <authorList>
            <person name="Goeker M."/>
        </authorList>
    </citation>
    <scope>NUCLEOTIDE SEQUENCE [LARGE SCALE GENOMIC DNA]</scope>
    <source>
        <strain evidence="1 2">DSM 29781</strain>
    </source>
</reference>
<comment type="caution">
    <text evidence="1">The sequence shown here is derived from an EMBL/GenBank/DDBJ whole genome shotgun (WGS) entry which is preliminary data.</text>
</comment>
<evidence type="ECO:0008006" key="3">
    <source>
        <dbReference type="Google" id="ProtNLM"/>
    </source>
</evidence>